<gene>
    <name evidence="2" type="ORF">PJIAN_338</name>
</gene>
<protein>
    <recommendedName>
        <fullName evidence="4">Phosphodiester glycosidase domain-containing protein</fullName>
    </recommendedName>
</protein>
<dbReference type="STRING" id="681398.PJIAN_338"/>
<dbReference type="RefSeq" id="WP_068703311.1">
    <property type="nucleotide sequence ID" value="NZ_BDCR01000003.1"/>
</dbReference>
<dbReference type="AlphaFoldDB" id="A0A161LE42"/>
<proteinExistence type="predicted"/>
<sequence>MLRLTTIFLLCIFGFHFSTAQELKPDFRLPSIGKWLEKRDGAPANWLGKKFQHKELREPINVVIIDPFAKSKEEAINKLMAECKKHGYKDKIGHSSGYCAELDSTRLSQLPGEHKRALANKGFIRTNNHGRILGPEFFDGKYIFVGAFSREAFQLFTKAHHAYRSFLIARNDFCQKLSKGETYKIVGQYNLGNNINTNDVTTGDHDGRAILLFANR</sequence>
<evidence type="ECO:0000313" key="2">
    <source>
        <dbReference type="EMBL" id="GAT62735.1"/>
    </source>
</evidence>
<feature type="signal peptide" evidence="1">
    <location>
        <begin position="1"/>
        <end position="20"/>
    </location>
</feature>
<keyword evidence="3" id="KW-1185">Reference proteome</keyword>
<dbReference type="Proteomes" id="UP000076586">
    <property type="component" value="Unassembled WGS sequence"/>
</dbReference>
<feature type="chain" id="PRO_5007824013" description="Phosphodiester glycosidase domain-containing protein" evidence="1">
    <location>
        <begin position="21"/>
        <end position="216"/>
    </location>
</feature>
<reference evidence="3" key="2">
    <citation type="journal article" date="2017" name="Genome Announc.">
        <title>Draft genome sequence of Paludibacter jiangxiensis NM7(T), a propionate-producing fermentative bacterium.</title>
        <authorList>
            <person name="Qiu Y.-L."/>
            <person name="Tourlousse D.M."/>
            <person name="Matsuura N."/>
            <person name="Ohashi A."/>
            <person name="Sekiguchi Y."/>
        </authorList>
    </citation>
    <scope>NUCLEOTIDE SEQUENCE [LARGE SCALE GENOMIC DNA]</scope>
    <source>
        <strain evidence="3">NM7</strain>
    </source>
</reference>
<evidence type="ECO:0000256" key="1">
    <source>
        <dbReference type="SAM" id="SignalP"/>
    </source>
</evidence>
<dbReference type="EMBL" id="BDCR01000003">
    <property type="protein sequence ID" value="GAT62735.1"/>
    <property type="molecule type" value="Genomic_DNA"/>
</dbReference>
<keyword evidence="1" id="KW-0732">Signal</keyword>
<reference evidence="3" key="1">
    <citation type="submission" date="2016-04" db="EMBL/GenBank/DDBJ databases">
        <title>Draft genome sequence of Paludibacter jiangxiensis strain NM7.</title>
        <authorList>
            <person name="Qiu Y."/>
            <person name="Matsuura N."/>
            <person name="Ohashi A."/>
            <person name="Tourlousse M.D."/>
            <person name="Sekiguchi Y."/>
        </authorList>
    </citation>
    <scope>NUCLEOTIDE SEQUENCE [LARGE SCALE GENOMIC DNA]</scope>
    <source>
        <strain evidence="3">NM7</strain>
    </source>
</reference>
<evidence type="ECO:0000313" key="3">
    <source>
        <dbReference type="Proteomes" id="UP000076586"/>
    </source>
</evidence>
<evidence type="ECO:0008006" key="4">
    <source>
        <dbReference type="Google" id="ProtNLM"/>
    </source>
</evidence>
<organism evidence="2 3">
    <name type="scientific">Paludibacter jiangxiensis</name>
    <dbReference type="NCBI Taxonomy" id="681398"/>
    <lineage>
        <taxon>Bacteria</taxon>
        <taxon>Pseudomonadati</taxon>
        <taxon>Bacteroidota</taxon>
        <taxon>Bacteroidia</taxon>
        <taxon>Bacteroidales</taxon>
        <taxon>Paludibacteraceae</taxon>
        <taxon>Paludibacter</taxon>
    </lineage>
</organism>
<comment type="caution">
    <text evidence="2">The sequence shown here is derived from an EMBL/GenBank/DDBJ whole genome shotgun (WGS) entry which is preliminary data.</text>
</comment>
<accession>A0A161LE42</accession>
<name>A0A161LE42_9BACT</name>
<dbReference type="OrthoDB" id="8017431at2"/>